<name>A0A3E5GHM8_9FIRM</name>
<protein>
    <submittedName>
        <fullName evidence="1">TnpV protein</fullName>
    </submittedName>
</protein>
<dbReference type="RefSeq" id="WP_117553129.1">
    <property type="nucleotide sequence ID" value="NZ_CABMEZ010000002.1"/>
</dbReference>
<dbReference type="EMBL" id="QSVN01000002">
    <property type="protein sequence ID" value="RGO34314.1"/>
    <property type="molecule type" value="Genomic_DNA"/>
</dbReference>
<organism evidence="1 2">
    <name type="scientific">Dorea longicatena</name>
    <dbReference type="NCBI Taxonomy" id="88431"/>
    <lineage>
        <taxon>Bacteria</taxon>
        <taxon>Bacillati</taxon>
        <taxon>Bacillota</taxon>
        <taxon>Clostridia</taxon>
        <taxon>Lachnospirales</taxon>
        <taxon>Lachnospiraceae</taxon>
        <taxon>Dorea</taxon>
    </lineage>
</organism>
<sequence length="129" mass="14810">MEKLPKRITENGIDYVLAGDYYIPALRLTEESRPIGRWGRLHKAYLEEARPALYLSLLLSGNLWTYLADLNEQAQERLELIIIQMKAAEGVTEALKASDQLAWVQHMNSIRNRAEEIILSELVYGKEPL</sequence>
<proteinExistence type="predicted"/>
<dbReference type="Proteomes" id="UP000261285">
    <property type="component" value="Unassembled WGS sequence"/>
</dbReference>
<evidence type="ECO:0000313" key="2">
    <source>
        <dbReference type="Proteomes" id="UP000261285"/>
    </source>
</evidence>
<gene>
    <name evidence="1" type="ORF">DXB16_02115</name>
</gene>
<dbReference type="Pfam" id="PF14198">
    <property type="entry name" value="TnpV"/>
    <property type="match status" value="1"/>
</dbReference>
<accession>A0A3E5GHM8</accession>
<dbReference type="AlphaFoldDB" id="A0A3E5GHM8"/>
<evidence type="ECO:0000313" key="1">
    <source>
        <dbReference type="EMBL" id="RGO34314.1"/>
    </source>
</evidence>
<reference evidence="1 2" key="1">
    <citation type="submission" date="2018-08" db="EMBL/GenBank/DDBJ databases">
        <title>A genome reference for cultivated species of the human gut microbiota.</title>
        <authorList>
            <person name="Zou Y."/>
            <person name="Xue W."/>
            <person name="Luo G."/>
        </authorList>
    </citation>
    <scope>NUCLEOTIDE SEQUENCE [LARGE SCALE GENOMIC DNA]</scope>
    <source>
        <strain evidence="1 2">OM02-16</strain>
    </source>
</reference>
<dbReference type="InterPro" id="IPR026989">
    <property type="entry name" value="TnpV"/>
</dbReference>
<comment type="caution">
    <text evidence="1">The sequence shown here is derived from an EMBL/GenBank/DDBJ whole genome shotgun (WGS) entry which is preliminary data.</text>
</comment>